<dbReference type="SUPFAM" id="SSF46894">
    <property type="entry name" value="C-terminal effector domain of the bipartite response regulators"/>
    <property type="match status" value="1"/>
</dbReference>
<dbReference type="SMART" id="SM00421">
    <property type="entry name" value="HTH_LUXR"/>
    <property type="match status" value="1"/>
</dbReference>
<dbReference type="GO" id="GO:0003677">
    <property type="term" value="F:DNA binding"/>
    <property type="evidence" value="ECO:0007669"/>
    <property type="project" value="UniProtKB-KW"/>
</dbReference>
<evidence type="ECO:0000313" key="6">
    <source>
        <dbReference type="EMBL" id="TKV62089.1"/>
    </source>
</evidence>
<sequence length="208" mass="22265">MTRVLLVDDHPLVRTGLAALLGATTDLRVVAEAPGGASAADVARAHQPDVVLMDLSMPDVDGVEATRRVLAACPGTRVVVLTSYSDTDRVTEALRAGAVGYLLKDCEPHDLLAAVRSAARGHAPLDPRVATALLPTTEVPLVDQLSVREREVLLRLTRGLSNRQIGRDLGIAERTVKVHVGSLFRRLGVADRTSAAMWARDHLPEARP</sequence>
<evidence type="ECO:0000256" key="1">
    <source>
        <dbReference type="ARBA" id="ARBA00022553"/>
    </source>
</evidence>
<dbReference type="AlphaFoldDB" id="A0A4U6QNU8"/>
<dbReference type="PANTHER" id="PTHR43214">
    <property type="entry name" value="TWO-COMPONENT RESPONSE REGULATOR"/>
    <property type="match status" value="1"/>
</dbReference>
<evidence type="ECO:0000313" key="7">
    <source>
        <dbReference type="Proteomes" id="UP000306985"/>
    </source>
</evidence>
<dbReference type="InterPro" id="IPR001789">
    <property type="entry name" value="Sig_transdc_resp-reg_receiver"/>
</dbReference>
<proteinExistence type="predicted"/>
<dbReference type="InterPro" id="IPR039420">
    <property type="entry name" value="WalR-like"/>
</dbReference>
<organism evidence="6 7">
    <name type="scientific">Nakamurella flava</name>
    <dbReference type="NCBI Taxonomy" id="2576308"/>
    <lineage>
        <taxon>Bacteria</taxon>
        <taxon>Bacillati</taxon>
        <taxon>Actinomycetota</taxon>
        <taxon>Actinomycetes</taxon>
        <taxon>Nakamurellales</taxon>
        <taxon>Nakamurellaceae</taxon>
        <taxon>Nakamurella</taxon>
    </lineage>
</organism>
<reference evidence="6 7" key="1">
    <citation type="submission" date="2019-05" db="EMBL/GenBank/DDBJ databases">
        <title>Nakamurella sp. N5BH11, whole genome shotgun sequence.</title>
        <authorList>
            <person name="Tuo L."/>
        </authorList>
    </citation>
    <scope>NUCLEOTIDE SEQUENCE [LARGE SCALE GENOMIC DNA]</scope>
    <source>
        <strain evidence="6 7">N5BH11</strain>
    </source>
</reference>
<dbReference type="SMART" id="SM00448">
    <property type="entry name" value="REC"/>
    <property type="match status" value="1"/>
</dbReference>
<dbReference type="PRINTS" id="PR00038">
    <property type="entry name" value="HTHLUXR"/>
</dbReference>
<protein>
    <submittedName>
        <fullName evidence="6">Response regulator transcription factor</fullName>
    </submittedName>
</protein>
<dbReference type="Pfam" id="PF00072">
    <property type="entry name" value="Response_reg"/>
    <property type="match status" value="1"/>
</dbReference>
<name>A0A4U6QNU8_9ACTN</name>
<dbReference type="Gene3D" id="3.40.50.2300">
    <property type="match status" value="1"/>
</dbReference>
<evidence type="ECO:0000259" key="5">
    <source>
        <dbReference type="PROSITE" id="PS50110"/>
    </source>
</evidence>
<evidence type="ECO:0000259" key="4">
    <source>
        <dbReference type="PROSITE" id="PS50043"/>
    </source>
</evidence>
<dbReference type="EMBL" id="SZZH01000001">
    <property type="protein sequence ID" value="TKV62089.1"/>
    <property type="molecule type" value="Genomic_DNA"/>
</dbReference>
<keyword evidence="1 3" id="KW-0597">Phosphoprotein</keyword>
<dbReference type="Proteomes" id="UP000306985">
    <property type="component" value="Unassembled WGS sequence"/>
</dbReference>
<dbReference type="Pfam" id="PF00196">
    <property type="entry name" value="GerE"/>
    <property type="match status" value="1"/>
</dbReference>
<accession>A0A4U6QNU8</accession>
<dbReference type="InterPro" id="IPR058245">
    <property type="entry name" value="NreC/VraR/RcsB-like_REC"/>
</dbReference>
<dbReference type="InterPro" id="IPR000792">
    <property type="entry name" value="Tscrpt_reg_LuxR_C"/>
</dbReference>
<gene>
    <name evidence="6" type="ORF">FDO65_02470</name>
</gene>
<dbReference type="CDD" id="cd06170">
    <property type="entry name" value="LuxR_C_like"/>
    <property type="match status" value="1"/>
</dbReference>
<evidence type="ECO:0000256" key="3">
    <source>
        <dbReference type="PROSITE-ProRule" id="PRU00169"/>
    </source>
</evidence>
<dbReference type="PROSITE" id="PS50110">
    <property type="entry name" value="RESPONSE_REGULATORY"/>
    <property type="match status" value="1"/>
</dbReference>
<dbReference type="InterPro" id="IPR011006">
    <property type="entry name" value="CheY-like_superfamily"/>
</dbReference>
<comment type="caution">
    <text evidence="6">The sequence shown here is derived from an EMBL/GenBank/DDBJ whole genome shotgun (WGS) entry which is preliminary data.</text>
</comment>
<keyword evidence="7" id="KW-1185">Reference proteome</keyword>
<dbReference type="PROSITE" id="PS00622">
    <property type="entry name" value="HTH_LUXR_1"/>
    <property type="match status" value="1"/>
</dbReference>
<dbReference type="GO" id="GO:0000160">
    <property type="term" value="P:phosphorelay signal transduction system"/>
    <property type="evidence" value="ECO:0007669"/>
    <property type="project" value="InterPro"/>
</dbReference>
<dbReference type="SUPFAM" id="SSF52172">
    <property type="entry name" value="CheY-like"/>
    <property type="match status" value="1"/>
</dbReference>
<dbReference type="PANTHER" id="PTHR43214:SF43">
    <property type="entry name" value="TWO-COMPONENT RESPONSE REGULATOR"/>
    <property type="match status" value="1"/>
</dbReference>
<feature type="domain" description="Response regulatory" evidence="5">
    <location>
        <begin position="3"/>
        <end position="119"/>
    </location>
</feature>
<dbReference type="PROSITE" id="PS50043">
    <property type="entry name" value="HTH_LUXR_2"/>
    <property type="match status" value="1"/>
</dbReference>
<feature type="modified residue" description="4-aspartylphosphate" evidence="3">
    <location>
        <position position="54"/>
    </location>
</feature>
<keyword evidence="2" id="KW-0238">DNA-binding</keyword>
<feature type="domain" description="HTH luxR-type" evidence="4">
    <location>
        <begin position="138"/>
        <end position="203"/>
    </location>
</feature>
<dbReference type="OrthoDB" id="9808843at2"/>
<dbReference type="InterPro" id="IPR016032">
    <property type="entry name" value="Sig_transdc_resp-reg_C-effctor"/>
</dbReference>
<dbReference type="CDD" id="cd17535">
    <property type="entry name" value="REC_NarL-like"/>
    <property type="match status" value="1"/>
</dbReference>
<dbReference type="GO" id="GO:0006355">
    <property type="term" value="P:regulation of DNA-templated transcription"/>
    <property type="evidence" value="ECO:0007669"/>
    <property type="project" value="InterPro"/>
</dbReference>
<evidence type="ECO:0000256" key="2">
    <source>
        <dbReference type="ARBA" id="ARBA00023125"/>
    </source>
</evidence>